<dbReference type="NCBIfam" id="NF007113">
    <property type="entry name" value="PRK09562.1"/>
    <property type="match status" value="1"/>
</dbReference>
<dbReference type="GO" id="GO:0006203">
    <property type="term" value="P:dGTP catabolic process"/>
    <property type="evidence" value="ECO:0007669"/>
    <property type="project" value="TreeGrafter"/>
</dbReference>
<feature type="region of interest" description="Disordered" evidence="1">
    <location>
        <begin position="1"/>
        <end position="22"/>
    </location>
</feature>
<dbReference type="GO" id="GO:0046061">
    <property type="term" value="P:dATP catabolic process"/>
    <property type="evidence" value="ECO:0007669"/>
    <property type="project" value="TreeGrafter"/>
</dbReference>
<dbReference type="Gene3D" id="1.10.287.1080">
    <property type="entry name" value="MazG-like"/>
    <property type="match status" value="2"/>
</dbReference>
<dbReference type="GO" id="GO:0046081">
    <property type="term" value="P:dUTP catabolic process"/>
    <property type="evidence" value="ECO:0007669"/>
    <property type="project" value="TreeGrafter"/>
</dbReference>
<evidence type="ECO:0000256" key="1">
    <source>
        <dbReference type="SAM" id="MobiDB-lite"/>
    </source>
</evidence>
<dbReference type="SUPFAM" id="SSF101386">
    <property type="entry name" value="all-alpha NTP pyrophosphatases"/>
    <property type="match status" value="2"/>
</dbReference>
<organism evidence="3 4">
    <name type="scientific">Candidatus Desulfovibrio intestinipullorum</name>
    <dbReference type="NCBI Taxonomy" id="2838536"/>
    <lineage>
        <taxon>Bacteria</taxon>
        <taxon>Pseudomonadati</taxon>
        <taxon>Thermodesulfobacteriota</taxon>
        <taxon>Desulfovibrionia</taxon>
        <taxon>Desulfovibrionales</taxon>
        <taxon>Desulfovibrionaceae</taxon>
        <taxon>Desulfovibrio</taxon>
    </lineage>
</organism>
<sequence length="326" mass="35879">MSQQCSAPAANAADTTCEQSAPASDHGLNALRDVIARLTAPDGCKWDRAQTPDSLTEYVIEESHELVSAIRSGKPEDVCEELGDVAFLLLFITHLYEKAGAFTLSDVLEKNAAKMIHRHPHVFAGEHFANLDEQLKAWERLKQEEHKAEGKPTGLFDSLPRTLEPLARAYRIHSKAARTGFTWESTEDVEQQVETEWLEYVDANTRRDSSAISHELGDLLFSIVELGRRHGLKANAELDAANERFLSRYRFMEEQARAKGLDLAALPLAEKDELWAQAKKAEQAGSEAADKTAGESARPALSPSAVLRKTAPAAPSSTTSSDTETR</sequence>
<dbReference type="InterPro" id="IPR048011">
    <property type="entry name" value="NTP-PPase_MazG-like_C"/>
</dbReference>
<evidence type="ECO:0000259" key="2">
    <source>
        <dbReference type="Pfam" id="PF03819"/>
    </source>
</evidence>
<dbReference type="InterPro" id="IPR004518">
    <property type="entry name" value="MazG-like_dom"/>
</dbReference>
<dbReference type="PANTHER" id="PTHR30522">
    <property type="entry name" value="NUCLEOSIDE TRIPHOSPHATE PYROPHOSPHOHYDROLASE"/>
    <property type="match status" value="1"/>
</dbReference>
<comment type="caution">
    <text evidence="3">The sequence shown here is derived from an EMBL/GenBank/DDBJ whole genome shotgun (WGS) entry which is preliminary data.</text>
</comment>
<dbReference type="AlphaFoldDB" id="A0A9D1PXP5"/>
<dbReference type="InterPro" id="IPR048015">
    <property type="entry name" value="NTP-PPase_MazG-like_N"/>
</dbReference>
<feature type="compositionally biased region" description="Basic and acidic residues" evidence="1">
    <location>
        <begin position="277"/>
        <end position="293"/>
    </location>
</feature>
<protein>
    <submittedName>
        <fullName evidence="3">Nucleoside triphosphate pyrophosphohydrolase</fullName>
        <ecNumber evidence="3">3.6.1.9</ecNumber>
    </submittedName>
</protein>
<feature type="domain" description="NTP pyrophosphohydrolase MazG-like" evidence="2">
    <location>
        <begin position="50"/>
        <end position="123"/>
    </location>
</feature>
<dbReference type="NCBIfam" id="TIGR00444">
    <property type="entry name" value="mazG"/>
    <property type="match status" value="1"/>
</dbReference>
<evidence type="ECO:0000313" key="3">
    <source>
        <dbReference type="EMBL" id="HIW01223.1"/>
    </source>
</evidence>
<dbReference type="CDD" id="cd11528">
    <property type="entry name" value="NTP-PPase_MazG_Nterm"/>
    <property type="match status" value="1"/>
</dbReference>
<keyword evidence="3" id="KW-0378">Hydrolase</keyword>
<evidence type="ECO:0000313" key="4">
    <source>
        <dbReference type="Proteomes" id="UP000886752"/>
    </source>
</evidence>
<dbReference type="EMBL" id="DXHV01000075">
    <property type="protein sequence ID" value="HIW01223.1"/>
    <property type="molecule type" value="Genomic_DNA"/>
</dbReference>
<dbReference type="GO" id="GO:0046076">
    <property type="term" value="P:dTTP catabolic process"/>
    <property type="evidence" value="ECO:0007669"/>
    <property type="project" value="TreeGrafter"/>
</dbReference>
<dbReference type="InterPro" id="IPR011551">
    <property type="entry name" value="NTP_PyrPHydrolase_MazG"/>
</dbReference>
<reference evidence="3" key="2">
    <citation type="submission" date="2021-04" db="EMBL/GenBank/DDBJ databases">
        <authorList>
            <person name="Gilroy R."/>
        </authorList>
    </citation>
    <scope>NUCLEOTIDE SEQUENCE</scope>
    <source>
        <strain evidence="3">ChiHecec2B26-446</strain>
    </source>
</reference>
<dbReference type="Proteomes" id="UP000886752">
    <property type="component" value="Unassembled WGS sequence"/>
</dbReference>
<reference evidence="3" key="1">
    <citation type="journal article" date="2021" name="PeerJ">
        <title>Extensive microbial diversity within the chicken gut microbiome revealed by metagenomics and culture.</title>
        <authorList>
            <person name="Gilroy R."/>
            <person name="Ravi A."/>
            <person name="Getino M."/>
            <person name="Pursley I."/>
            <person name="Horton D.L."/>
            <person name="Alikhan N.F."/>
            <person name="Baker D."/>
            <person name="Gharbi K."/>
            <person name="Hall N."/>
            <person name="Watson M."/>
            <person name="Adriaenssens E.M."/>
            <person name="Foster-Nyarko E."/>
            <person name="Jarju S."/>
            <person name="Secka A."/>
            <person name="Antonio M."/>
            <person name="Oren A."/>
            <person name="Chaudhuri R.R."/>
            <person name="La Ragione R."/>
            <person name="Hildebrand F."/>
            <person name="Pallen M.J."/>
        </authorList>
    </citation>
    <scope>NUCLEOTIDE SEQUENCE</scope>
    <source>
        <strain evidence="3">ChiHecec2B26-446</strain>
    </source>
</reference>
<dbReference type="Pfam" id="PF03819">
    <property type="entry name" value="MazG"/>
    <property type="match status" value="1"/>
</dbReference>
<dbReference type="GO" id="GO:0046047">
    <property type="term" value="P:TTP catabolic process"/>
    <property type="evidence" value="ECO:0007669"/>
    <property type="project" value="TreeGrafter"/>
</dbReference>
<dbReference type="EC" id="3.6.1.9" evidence="3"/>
<dbReference type="GO" id="GO:0046052">
    <property type="term" value="P:UTP catabolic process"/>
    <property type="evidence" value="ECO:0007669"/>
    <property type="project" value="TreeGrafter"/>
</dbReference>
<feature type="compositionally biased region" description="Low complexity" evidence="1">
    <location>
        <begin position="310"/>
        <end position="326"/>
    </location>
</feature>
<dbReference type="PANTHER" id="PTHR30522:SF0">
    <property type="entry name" value="NUCLEOSIDE TRIPHOSPHATE PYROPHOSPHOHYDROLASE"/>
    <property type="match status" value="1"/>
</dbReference>
<accession>A0A9D1PXP5</accession>
<name>A0A9D1PXP5_9BACT</name>
<dbReference type="CDD" id="cd11529">
    <property type="entry name" value="NTP-PPase_MazG_Cterm"/>
    <property type="match status" value="1"/>
</dbReference>
<proteinExistence type="predicted"/>
<feature type="region of interest" description="Disordered" evidence="1">
    <location>
        <begin position="277"/>
        <end position="326"/>
    </location>
</feature>
<gene>
    <name evidence="3" type="primary">mazG</name>
    <name evidence="3" type="ORF">H9894_08555</name>
</gene>
<feature type="compositionally biased region" description="Polar residues" evidence="1">
    <location>
        <begin position="13"/>
        <end position="22"/>
    </location>
</feature>
<dbReference type="GO" id="GO:0047429">
    <property type="term" value="F:nucleoside triphosphate diphosphatase activity"/>
    <property type="evidence" value="ECO:0007669"/>
    <property type="project" value="UniProtKB-EC"/>
</dbReference>